<feature type="domain" description="C2H2-type" evidence="2">
    <location>
        <begin position="266"/>
        <end position="293"/>
    </location>
</feature>
<evidence type="ECO:0000313" key="3">
    <source>
        <dbReference type="EMBL" id="ROT82010.1"/>
    </source>
</evidence>
<dbReference type="Gene3D" id="3.30.160.60">
    <property type="entry name" value="Classic Zinc Finger"/>
    <property type="match status" value="1"/>
</dbReference>
<gene>
    <name evidence="3" type="ORF">C7M84_024829</name>
</gene>
<protein>
    <recommendedName>
        <fullName evidence="2">C2H2-type domain-containing protein</fullName>
    </recommendedName>
</protein>
<keyword evidence="1" id="KW-0863">Zinc-finger</keyword>
<evidence type="ECO:0000259" key="2">
    <source>
        <dbReference type="PROSITE" id="PS50157"/>
    </source>
</evidence>
<dbReference type="PROSITE" id="PS50157">
    <property type="entry name" value="ZINC_FINGER_C2H2_2"/>
    <property type="match status" value="1"/>
</dbReference>
<comment type="caution">
    <text evidence="3">The sequence shown here is derived from an EMBL/GenBank/DDBJ whole genome shotgun (WGS) entry which is preliminary data.</text>
</comment>
<evidence type="ECO:0000313" key="4">
    <source>
        <dbReference type="Proteomes" id="UP000283509"/>
    </source>
</evidence>
<sequence>MEGQFYQFSCSLCLTFPIKERVAPRSWRCQDNKARRRKEDGDEEAFREHPPALNSAVFVAVSRISPSWAFQSLDISGPKHIPKLSLVPVSTFRLSTNPTLQRSTYSIPSLSLPFLRQRPSALVPTGHDRQCRTMGLPIAIVGSWFDVLITQCRNALVWIDYWQVGGRRSRNCSGDGEDHAKPWACRVSVFVCRGRGARVAQIKLQTPVEFRNLKLEIPVALRGMWGSALITPIATLHAIKMPEGDWENGKSQVLCEGRKSGTENSFVCRYCQRVFRKSYNLLIHERSHEDHAKCHYDVFRVRSSLQVYGMS</sequence>
<accession>A0A3R7QKS8</accession>
<organism evidence="3 4">
    <name type="scientific">Penaeus vannamei</name>
    <name type="common">Whiteleg shrimp</name>
    <name type="synonym">Litopenaeus vannamei</name>
    <dbReference type="NCBI Taxonomy" id="6689"/>
    <lineage>
        <taxon>Eukaryota</taxon>
        <taxon>Metazoa</taxon>
        <taxon>Ecdysozoa</taxon>
        <taxon>Arthropoda</taxon>
        <taxon>Crustacea</taxon>
        <taxon>Multicrustacea</taxon>
        <taxon>Malacostraca</taxon>
        <taxon>Eumalacostraca</taxon>
        <taxon>Eucarida</taxon>
        <taxon>Decapoda</taxon>
        <taxon>Dendrobranchiata</taxon>
        <taxon>Penaeoidea</taxon>
        <taxon>Penaeidae</taxon>
        <taxon>Penaeus</taxon>
    </lineage>
</organism>
<keyword evidence="1" id="KW-0862">Zinc</keyword>
<dbReference type="PROSITE" id="PS00028">
    <property type="entry name" value="ZINC_FINGER_C2H2_1"/>
    <property type="match status" value="1"/>
</dbReference>
<reference evidence="3 4" key="2">
    <citation type="submission" date="2019-01" db="EMBL/GenBank/DDBJ databases">
        <title>The decoding of complex shrimp genome reveals the adaptation for benthos swimmer, frequently molting mechanism and breeding impact on genome.</title>
        <authorList>
            <person name="Sun Y."/>
            <person name="Gao Y."/>
            <person name="Yu Y."/>
        </authorList>
    </citation>
    <scope>NUCLEOTIDE SEQUENCE [LARGE SCALE GENOMIC DNA]</scope>
    <source>
        <tissue evidence="3">Muscle</tissue>
    </source>
</reference>
<dbReference type="EMBL" id="QCYY01000896">
    <property type="protein sequence ID" value="ROT82010.1"/>
    <property type="molecule type" value="Genomic_DNA"/>
</dbReference>
<reference evidence="3 4" key="1">
    <citation type="submission" date="2018-04" db="EMBL/GenBank/DDBJ databases">
        <authorList>
            <person name="Zhang X."/>
            <person name="Yuan J."/>
            <person name="Li F."/>
            <person name="Xiang J."/>
        </authorList>
    </citation>
    <scope>NUCLEOTIDE SEQUENCE [LARGE SCALE GENOMIC DNA]</scope>
    <source>
        <tissue evidence="3">Muscle</tissue>
    </source>
</reference>
<dbReference type="AlphaFoldDB" id="A0A3R7QKS8"/>
<dbReference type="SUPFAM" id="SSF57667">
    <property type="entry name" value="beta-beta-alpha zinc fingers"/>
    <property type="match status" value="1"/>
</dbReference>
<dbReference type="InterPro" id="IPR013087">
    <property type="entry name" value="Znf_C2H2_type"/>
</dbReference>
<dbReference type="InterPro" id="IPR036236">
    <property type="entry name" value="Znf_C2H2_sf"/>
</dbReference>
<dbReference type="GO" id="GO:0008270">
    <property type="term" value="F:zinc ion binding"/>
    <property type="evidence" value="ECO:0007669"/>
    <property type="project" value="UniProtKB-KW"/>
</dbReference>
<dbReference type="OrthoDB" id="10454520at2759"/>
<dbReference type="Proteomes" id="UP000283509">
    <property type="component" value="Unassembled WGS sequence"/>
</dbReference>
<evidence type="ECO:0000256" key="1">
    <source>
        <dbReference type="PROSITE-ProRule" id="PRU00042"/>
    </source>
</evidence>
<proteinExistence type="predicted"/>
<keyword evidence="1" id="KW-0479">Metal-binding</keyword>
<keyword evidence="4" id="KW-1185">Reference proteome</keyword>
<name>A0A3R7QKS8_PENVA</name>